<reference evidence="1 2" key="1">
    <citation type="submission" date="2017-02" db="EMBL/GenBank/DDBJ databases">
        <title>isolation and characterization of a novel temperate virus Aeropyrum globular virus 1 infecting hyperthermophilic archaeon Aeropyrum.</title>
        <authorList>
            <person name="Yumiya M."/>
            <person name="Yoshida T."/>
            <person name="Sako Y."/>
        </authorList>
    </citation>
    <scope>NUCLEOTIDE SEQUENCE [LARGE SCALE GENOMIC DNA]</scope>
    <source>
        <strain evidence="1 2">YK1-12-2013</strain>
    </source>
</reference>
<organism evidence="1 2">
    <name type="scientific">Aeropyrum pernix</name>
    <dbReference type="NCBI Taxonomy" id="56636"/>
    <lineage>
        <taxon>Archaea</taxon>
        <taxon>Thermoproteota</taxon>
        <taxon>Thermoprotei</taxon>
        <taxon>Desulfurococcales</taxon>
        <taxon>Desulfurococcaceae</taxon>
        <taxon>Aeropyrum</taxon>
    </lineage>
</organism>
<dbReference type="AlphaFoldDB" id="A0A401HBY5"/>
<gene>
    <name evidence="1" type="ORF">apy_16070</name>
</gene>
<accession>A0A401HBY5</accession>
<evidence type="ECO:0000313" key="2">
    <source>
        <dbReference type="Proteomes" id="UP000291213"/>
    </source>
</evidence>
<protein>
    <submittedName>
        <fullName evidence="1">Uncharacterized protein</fullName>
    </submittedName>
</protein>
<proteinExistence type="predicted"/>
<sequence length="75" mass="8210">MPLGSGLLEGRLASIKEELESLEPFSKSVWPLVRAAEKALEEGDVEAAEWLALIAEIRTSYARYLAAKDRGRGHG</sequence>
<evidence type="ECO:0000313" key="1">
    <source>
        <dbReference type="EMBL" id="GBF09882.1"/>
    </source>
</evidence>
<dbReference type="Proteomes" id="UP000291213">
    <property type="component" value="Unassembled WGS sequence"/>
</dbReference>
<dbReference type="EMBL" id="BDMD01000141">
    <property type="protein sequence ID" value="GBF09882.1"/>
    <property type="molecule type" value="Genomic_DNA"/>
</dbReference>
<name>A0A401HBY5_AERPX</name>
<comment type="caution">
    <text evidence="1">The sequence shown here is derived from an EMBL/GenBank/DDBJ whole genome shotgun (WGS) entry which is preliminary data.</text>
</comment>